<keyword evidence="5 8" id="KW-0799">Topoisomerase</keyword>
<keyword evidence="6 8" id="KW-0238">DNA-binding</keyword>
<dbReference type="GO" id="GO:0005524">
    <property type="term" value="F:ATP binding"/>
    <property type="evidence" value="ECO:0007669"/>
    <property type="project" value="UniProtKB-UniRule"/>
</dbReference>
<dbReference type="InterPro" id="IPR005743">
    <property type="entry name" value="GyrA"/>
</dbReference>
<dbReference type="EMBL" id="DSRU01000183">
    <property type="protein sequence ID" value="HFM98584.1"/>
    <property type="molecule type" value="Genomic_DNA"/>
</dbReference>
<evidence type="ECO:0000256" key="4">
    <source>
        <dbReference type="ARBA" id="ARBA00022840"/>
    </source>
</evidence>
<dbReference type="InterPro" id="IPR050220">
    <property type="entry name" value="Type_II_DNA_Topoisomerases"/>
</dbReference>
<organism evidence="12">
    <name type="scientific">Oscillatoriales cyanobacterium SpSt-418</name>
    <dbReference type="NCBI Taxonomy" id="2282169"/>
    <lineage>
        <taxon>Bacteria</taxon>
        <taxon>Bacillati</taxon>
        <taxon>Cyanobacteriota</taxon>
        <taxon>Cyanophyceae</taxon>
        <taxon>Oscillatoriophycideae</taxon>
        <taxon>Oscillatoriales</taxon>
    </lineage>
</organism>
<dbReference type="GO" id="GO:0006265">
    <property type="term" value="P:DNA topological change"/>
    <property type="evidence" value="ECO:0007669"/>
    <property type="project" value="UniProtKB-UniRule"/>
</dbReference>
<dbReference type="FunFam" id="3.90.199.10:FF:000001">
    <property type="entry name" value="DNA gyrase subunit A"/>
    <property type="match status" value="1"/>
</dbReference>
<comment type="caution">
    <text evidence="12">The sequence shown here is derived from an EMBL/GenBank/DDBJ whole genome shotgun (WGS) entry which is preliminary data.</text>
</comment>
<proteinExistence type="inferred from homology"/>
<keyword evidence="4 8" id="KW-0067">ATP-binding</keyword>
<feature type="domain" description="Topo IIA-type catalytic" evidence="11">
    <location>
        <begin position="38"/>
        <end position="507"/>
    </location>
</feature>
<dbReference type="Gene3D" id="1.10.268.10">
    <property type="entry name" value="Topoisomerase, domain 3"/>
    <property type="match status" value="1"/>
</dbReference>
<dbReference type="InterPro" id="IPR002205">
    <property type="entry name" value="Topo_IIA_dom_A"/>
</dbReference>
<dbReference type="Pfam" id="PF03989">
    <property type="entry name" value="DNA_gyraseA_C"/>
    <property type="match status" value="6"/>
</dbReference>
<keyword evidence="10" id="KW-0175">Coiled coil</keyword>
<dbReference type="PROSITE" id="PS52040">
    <property type="entry name" value="TOPO_IIA"/>
    <property type="match status" value="1"/>
</dbReference>
<evidence type="ECO:0000256" key="8">
    <source>
        <dbReference type="HAMAP-Rule" id="MF_01897"/>
    </source>
</evidence>
<comment type="subcellular location">
    <subcellularLocation>
        <location evidence="8">Cytoplasm</location>
    </subcellularLocation>
</comment>
<dbReference type="SUPFAM" id="SSF56719">
    <property type="entry name" value="Type II DNA topoisomerase"/>
    <property type="match status" value="1"/>
</dbReference>
<name>A0A7C3KDZ4_9CYAN</name>
<dbReference type="HAMAP" id="MF_01897">
    <property type="entry name" value="GyrA"/>
    <property type="match status" value="1"/>
</dbReference>
<evidence type="ECO:0000256" key="5">
    <source>
        <dbReference type="ARBA" id="ARBA00023029"/>
    </source>
</evidence>
<comment type="caution">
    <text evidence="8">Lacks conserved residue(s) required for the propagation of feature annotation.</text>
</comment>
<dbReference type="Gene3D" id="2.120.10.90">
    <property type="entry name" value="DNA gyrase/topoisomerase IV, subunit A, C-terminal"/>
    <property type="match status" value="1"/>
</dbReference>
<dbReference type="NCBIfam" id="NF004044">
    <property type="entry name" value="PRK05561.1"/>
    <property type="match status" value="1"/>
</dbReference>
<dbReference type="GO" id="GO:0006261">
    <property type="term" value="P:DNA-templated DNA replication"/>
    <property type="evidence" value="ECO:0007669"/>
    <property type="project" value="UniProtKB-UniRule"/>
</dbReference>
<dbReference type="EC" id="5.6.2.2" evidence="8"/>
<dbReference type="NCBIfam" id="TIGR01063">
    <property type="entry name" value="gyrA"/>
    <property type="match status" value="1"/>
</dbReference>
<dbReference type="GO" id="GO:0003677">
    <property type="term" value="F:DNA binding"/>
    <property type="evidence" value="ECO:0007669"/>
    <property type="project" value="UniProtKB-UniRule"/>
</dbReference>
<keyword evidence="8" id="KW-0963">Cytoplasm</keyword>
<evidence type="ECO:0000259" key="11">
    <source>
        <dbReference type="PROSITE" id="PS52040"/>
    </source>
</evidence>
<comment type="miscellaneous">
    <text evidence="8">Few gyrases are as efficient as E.coli at forming negative supercoils. Not all organisms have 2 type II topoisomerases; in organisms with a single type II topoisomerase this enzyme also has to decatenate newly replicated chromosomes.</text>
</comment>
<evidence type="ECO:0000256" key="6">
    <source>
        <dbReference type="ARBA" id="ARBA00023125"/>
    </source>
</evidence>
<dbReference type="Gene3D" id="3.30.1360.40">
    <property type="match status" value="1"/>
</dbReference>
<dbReference type="InterPro" id="IPR006691">
    <property type="entry name" value="GyrA/parC_rep"/>
</dbReference>
<dbReference type="GO" id="GO:0005737">
    <property type="term" value="C:cytoplasm"/>
    <property type="evidence" value="ECO:0007669"/>
    <property type="project" value="UniProtKB-SubCell"/>
</dbReference>
<dbReference type="InterPro" id="IPR013760">
    <property type="entry name" value="Topo_IIA-like_dom_sf"/>
</dbReference>
<dbReference type="InterPro" id="IPR013758">
    <property type="entry name" value="Topo_IIA_A/C_ab"/>
</dbReference>
<evidence type="ECO:0000256" key="10">
    <source>
        <dbReference type="SAM" id="Coils"/>
    </source>
</evidence>
<dbReference type="FunFam" id="3.30.1360.40:FF:000002">
    <property type="entry name" value="DNA gyrase subunit A"/>
    <property type="match status" value="1"/>
</dbReference>
<dbReference type="PANTHER" id="PTHR43493">
    <property type="entry name" value="DNA GYRASE/TOPOISOMERASE SUBUNIT A"/>
    <property type="match status" value="1"/>
</dbReference>
<dbReference type="GO" id="GO:0034335">
    <property type="term" value="F:DNA negative supercoiling activity"/>
    <property type="evidence" value="ECO:0007669"/>
    <property type="project" value="UniProtKB-ARBA"/>
</dbReference>
<dbReference type="FunFam" id="1.10.268.10:FF:000001">
    <property type="entry name" value="DNA gyrase subunit A"/>
    <property type="match status" value="1"/>
</dbReference>
<dbReference type="NCBIfam" id="NF004043">
    <property type="entry name" value="PRK05560.1"/>
    <property type="match status" value="1"/>
</dbReference>
<comment type="similarity">
    <text evidence="2 8">Belongs to the type II topoisomerase GyrA/ParC subunit family.</text>
</comment>
<dbReference type="SUPFAM" id="SSF101904">
    <property type="entry name" value="GyrA/ParC C-terminal domain-like"/>
    <property type="match status" value="1"/>
</dbReference>
<dbReference type="PANTHER" id="PTHR43493:SF5">
    <property type="entry name" value="DNA GYRASE SUBUNIT A, CHLOROPLASTIC_MITOCHONDRIAL"/>
    <property type="match status" value="1"/>
</dbReference>
<evidence type="ECO:0000256" key="3">
    <source>
        <dbReference type="ARBA" id="ARBA00022741"/>
    </source>
</evidence>
<evidence type="ECO:0000256" key="1">
    <source>
        <dbReference type="ARBA" id="ARBA00000185"/>
    </source>
</evidence>
<feature type="active site" description="O-(5'-phospho-DNA)-tyrosine intermediate" evidence="8 9">
    <location>
        <position position="126"/>
    </location>
</feature>
<dbReference type="Pfam" id="PF00521">
    <property type="entry name" value="DNA_topoisoIV"/>
    <property type="match status" value="1"/>
</dbReference>
<comment type="catalytic activity">
    <reaction evidence="1 8 9">
        <text>ATP-dependent breakage, passage and rejoining of double-stranded DNA.</text>
        <dbReference type="EC" id="5.6.2.2"/>
    </reaction>
</comment>
<dbReference type="GO" id="GO:0005694">
    <property type="term" value="C:chromosome"/>
    <property type="evidence" value="ECO:0007669"/>
    <property type="project" value="InterPro"/>
</dbReference>
<comment type="subunit">
    <text evidence="8">Heterotetramer, composed of two GyrA and two GyrB chains. In the heterotetramer, GyrA contains the active site tyrosine that forms a transient covalent intermediate with DNA, while GyrB binds cofactors and catalyzes ATP hydrolysis.</text>
</comment>
<dbReference type="CDD" id="cd00187">
    <property type="entry name" value="TOP4c"/>
    <property type="match status" value="1"/>
</dbReference>
<evidence type="ECO:0000256" key="2">
    <source>
        <dbReference type="ARBA" id="ARBA00008263"/>
    </source>
</evidence>
<protein>
    <recommendedName>
        <fullName evidence="8">DNA gyrase subunit A</fullName>
        <ecNumber evidence="8">5.6.2.2</ecNumber>
    </recommendedName>
</protein>
<dbReference type="AlphaFoldDB" id="A0A7C3KDZ4"/>
<evidence type="ECO:0000256" key="9">
    <source>
        <dbReference type="PROSITE-ProRule" id="PRU01384"/>
    </source>
</evidence>
<dbReference type="InterPro" id="IPR035516">
    <property type="entry name" value="Gyrase/topoIV_suA_C"/>
</dbReference>
<sequence>MTFSQDSPQDRIIPTDLSNEMSRSYLEYAMSVIVGRALPDARDGLKPVHRRILYAMHELGLSPDRPFRKCARVVGDVIGKYHPHGDQAVYDALVRMAQDFSMRSPLVDGHGNFGSVDNDPPAAMRYTECRLRPVTTEGMLQDIEAETVDFVANYDGSQQEPTVLPARFPQLLLNGSSGIAVGMATNIPPHNLGEVIDGLTALIHNPELTDLELMQYIPGPDFPTGAQILGRSGIRDAYTTGRGSVVMRGVASIETIEHRGRPDREAIIVTELPYQTNKAALIERIAEMVNDKRLEGISDIRDESDRDGMRIVIELKRDAYPRVVLNNLYKQTPLQANFGANMVALVNGEPQLLTLRDFLSVFLEFRVEAITRRTQYFLRKAEERDHLLQGLLIALANLDEIIHLIRHAADTPTAKQELMSRYELSEAQADAILQMQLRRLTALEAEKIRQEHEELQAQIADYQDILARRERILDMIVEEVTQIKTKHATPRRTVIEQSEDDLADADLIANERAVILLTEQGYLKRMPVNTFEAQSRATKGKAGARMKEDDAVELFLTCHDHDSVLFFSDRGVVYCLRAYQIPVGSRTSRGTPIVQLLPIPVNEKITSIIPVTEFTEDEYLVMLTRNGYIKKTALAAFGNIRSNGLIAISLEEGDQLRWVRRAREQDTILIGSSLGKSIHFRANHEQLRPLGRATRGVRAMNLRESDSLVGMDILPSQIVADLEQELESASVSDEDTTETATSLGPWALIVTNGGYGKRVPVSQFRLQNRAGMGIVAIKFRKAGDRMAALRIVGEEDELMMITNRGIIIRQAVNAISSQSRAATGVRVQRLDEDDAIAAVALVPRSTEEAAALEDEEIDEE</sequence>
<feature type="coiled-coil region" evidence="10">
    <location>
        <begin position="433"/>
        <end position="472"/>
    </location>
</feature>
<reference evidence="12" key="1">
    <citation type="journal article" date="2020" name="mSystems">
        <title>Genome- and Community-Level Interaction Insights into Carbon Utilization and Element Cycling Functions of Hydrothermarchaeota in Hydrothermal Sediment.</title>
        <authorList>
            <person name="Zhou Z."/>
            <person name="Liu Y."/>
            <person name="Xu W."/>
            <person name="Pan J."/>
            <person name="Luo Z.H."/>
            <person name="Li M."/>
        </authorList>
    </citation>
    <scope>NUCLEOTIDE SEQUENCE [LARGE SCALE GENOMIC DNA]</scope>
    <source>
        <strain evidence="12">SpSt-418</strain>
    </source>
</reference>
<evidence type="ECO:0000256" key="7">
    <source>
        <dbReference type="ARBA" id="ARBA00023235"/>
    </source>
</evidence>
<keyword evidence="3 8" id="KW-0547">Nucleotide-binding</keyword>
<dbReference type="GO" id="GO:0009330">
    <property type="term" value="C:DNA topoisomerase type II (double strand cut, ATP-hydrolyzing) complex"/>
    <property type="evidence" value="ECO:0007669"/>
    <property type="project" value="TreeGrafter"/>
</dbReference>
<dbReference type="InterPro" id="IPR013757">
    <property type="entry name" value="Topo_IIA_A_a_sf"/>
</dbReference>
<accession>A0A7C3KDZ4</accession>
<gene>
    <name evidence="8 12" type="primary">gyrA</name>
    <name evidence="12" type="ORF">ENR64_12680</name>
</gene>
<evidence type="ECO:0000313" key="12">
    <source>
        <dbReference type="EMBL" id="HFM98584.1"/>
    </source>
</evidence>
<dbReference type="SMART" id="SM00434">
    <property type="entry name" value="TOP4c"/>
    <property type="match status" value="1"/>
</dbReference>
<dbReference type="Gene3D" id="3.90.199.10">
    <property type="entry name" value="Topoisomerase II, domain 5"/>
    <property type="match status" value="1"/>
</dbReference>
<keyword evidence="7 8" id="KW-0413">Isomerase</keyword>
<comment type="function">
    <text evidence="8">A type II topoisomerase that negatively supercoils closed circular double-stranded (ds) DNA in an ATP-dependent manner to modulate DNA topology and maintain chromosomes in an underwound state. Negative supercoiling favors strand separation, and DNA replication, transcription, recombination and repair, all of which involve strand separation. Also able to catalyze the interconversion of other topological isomers of dsDNA rings, including catenanes and knotted rings. Type II topoisomerases break and join 2 DNA strands simultaneously in an ATP-dependent manner.</text>
</comment>